<evidence type="ECO:0000256" key="4">
    <source>
        <dbReference type="ARBA" id="ARBA00022813"/>
    </source>
</evidence>
<dbReference type="SUPFAM" id="SSF82215">
    <property type="entry name" value="C-terminal autoproteolytic domain of nucleoporin nup98"/>
    <property type="match status" value="1"/>
</dbReference>
<gene>
    <name evidence="12" type="ORF">BGZ96_001965</name>
</gene>
<feature type="compositionally biased region" description="Gly residues" evidence="10">
    <location>
        <begin position="1"/>
        <end position="15"/>
    </location>
</feature>
<feature type="compositionally biased region" description="Polar residues" evidence="10">
    <location>
        <begin position="1055"/>
        <end position="1066"/>
    </location>
</feature>
<comment type="subcellular location">
    <subcellularLocation>
        <location evidence="1">Nucleus</location>
        <location evidence="1">Nuclear pore complex</location>
    </subcellularLocation>
</comment>
<dbReference type="Gene3D" id="3.30.1610.10">
    <property type="entry name" value="Peptidase S59, nucleoporin"/>
    <property type="match status" value="1"/>
</dbReference>
<dbReference type="InterPro" id="IPR007230">
    <property type="entry name" value="Nup98_auto-Pept-S59_dom"/>
</dbReference>
<dbReference type="InterPro" id="IPR037665">
    <property type="entry name" value="Nucleoporin_S59-like"/>
</dbReference>
<feature type="region of interest" description="Disordered" evidence="10">
    <location>
        <begin position="1"/>
        <end position="28"/>
    </location>
</feature>
<feature type="domain" description="Peptidase S59" evidence="11">
    <location>
        <begin position="787"/>
        <end position="931"/>
    </location>
</feature>
<dbReference type="EMBL" id="JAAAIM010000135">
    <property type="protein sequence ID" value="KAG0293981.1"/>
    <property type="molecule type" value="Genomic_DNA"/>
</dbReference>
<evidence type="ECO:0000256" key="6">
    <source>
        <dbReference type="ARBA" id="ARBA00022927"/>
    </source>
</evidence>
<proteinExistence type="inferred from homology"/>
<feature type="region of interest" description="Disordered" evidence="10">
    <location>
        <begin position="184"/>
        <end position="203"/>
    </location>
</feature>
<evidence type="ECO:0000313" key="13">
    <source>
        <dbReference type="Proteomes" id="UP001194696"/>
    </source>
</evidence>
<keyword evidence="9" id="KW-0539">Nucleus</keyword>
<dbReference type="InterPro" id="IPR021967">
    <property type="entry name" value="Nup98_C"/>
</dbReference>
<dbReference type="Gene3D" id="1.10.10.2360">
    <property type="match status" value="1"/>
</dbReference>
<feature type="region of interest" description="Disordered" evidence="10">
    <location>
        <begin position="619"/>
        <end position="674"/>
    </location>
</feature>
<keyword evidence="7" id="KW-0811">Translocation</keyword>
<keyword evidence="4" id="KW-0068">Autocatalytic cleavage</keyword>
<comment type="caution">
    <text evidence="12">The sequence shown here is derived from an EMBL/GenBank/DDBJ whole genome shotgun (WGS) entry which is preliminary data.</text>
</comment>
<comment type="similarity">
    <text evidence="2">Belongs to the nucleoporin GLFG family.</text>
</comment>
<name>A0ABQ7K9J6_9FUNG</name>
<dbReference type="Pfam" id="PF12110">
    <property type="entry name" value="Nup96"/>
    <property type="match status" value="1"/>
</dbReference>
<evidence type="ECO:0000256" key="10">
    <source>
        <dbReference type="SAM" id="MobiDB-lite"/>
    </source>
</evidence>
<organism evidence="12 13">
    <name type="scientific">Linnemannia gamsii</name>
    <dbReference type="NCBI Taxonomy" id="64522"/>
    <lineage>
        <taxon>Eukaryota</taxon>
        <taxon>Fungi</taxon>
        <taxon>Fungi incertae sedis</taxon>
        <taxon>Mucoromycota</taxon>
        <taxon>Mortierellomycotina</taxon>
        <taxon>Mortierellomycetes</taxon>
        <taxon>Mortierellales</taxon>
        <taxon>Mortierellaceae</taxon>
        <taxon>Linnemannia</taxon>
    </lineage>
</organism>
<feature type="region of interest" description="Disordered" evidence="10">
    <location>
        <begin position="748"/>
        <end position="767"/>
    </location>
</feature>
<feature type="region of interest" description="Disordered" evidence="10">
    <location>
        <begin position="690"/>
        <end position="731"/>
    </location>
</feature>
<protein>
    <recommendedName>
        <fullName evidence="11">Peptidase S59 domain-containing protein</fullName>
    </recommendedName>
</protein>
<dbReference type="InterPro" id="IPR036903">
    <property type="entry name" value="Nup98_auto-Pept-S59_dom_sf"/>
</dbReference>
<keyword evidence="13" id="KW-1185">Reference proteome</keyword>
<evidence type="ECO:0000313" key="12">
    <source>
        <dbReference type="EMBL" id="KAG0293981.1"/>
    </source>
</evidence>
<accession>A0ABQ7K9J6</accession>
<dbReference type="Proteomes" id="UP001194696">
    <property type="component" value="Unassembled WGS sequence"/>
</dbReference>
<keyword evidence="6" id="KW-0653">Protein transport</keyword>
<evidence type="ECO:0000256" key="7">
    <source>
        <dbReference type="ARBA" id="ARBA00023010"/>
    </source>
</evidence>
<reference evidence="12 13" key="1">
    <citation type="journal article" date="2020" name="Fungal Divers.">
        <title>Resolving the Mortierellaceae phylogeny through synthesis of multi-gene phylogenetics and phylogenomics.</title>
        <authorList>
            <person name="Vandepol N."/>
            <person name="Liber J."/>
            <person name="Desiro A."/>
            <person name="Na H."/>
            <person name="Kennedy M."/>
            <person name="Barry K."/>
            <person name="Grigoriev I.V."/>
            <person name="Miller A.N."/>
            <person name="O'Donnell K."/>
            <person name="Stajich J.E."/>
            <person name="Bonito G."/>
        </authorList>
    </citation>
    <scope>NUCLEOTIDE SEQUENCE [LARGE SCALE GENOMIC DNA]</scope>
    <source>
        <strain evidence="12 13">AD045</strain>
    </source>
</reference>
<dbReference type="Pfam" id="PF04096">
    <property type="entry name" value="Nucleoporin2"/>
    <property type="match status" value="1"/>
</dbReference>
<keyword evidence="3" id="KW-0813">Transport</keyword>
<evidence type="ECO:0000259" key="11">
    <source>
        <dbReference type="PROSITE" id="PS51434"/>
    </source>
</evidence>
<sequence length="1801" mass="186110">MFPSSGFGGGGGFGGQQQQQNTGFGSAGAFGAPAAGGFGGAAPTGFGGAAQTTGGFGAAPAAGGFGAAPANTGFGGGGFGGSSSGFGVQAQAQPQAGFGGSSFGAAPTSSAGGFGGFGGTSAAAGGFGSNTGFGAKPATTGFGAQPTAGFGAPANTGFGGAAANTFGGGAGMLGGGGGGLNANQAGSGTANPPFSPYVEKDLSSGQNSHYQSITAMPAYRNYSFEELRMQDYQQGRKFPGQAGGFGAATPGFGQQQQPAATGFGAPTTTGFGAGNTTSALGGFGAGSTGFGGAPGFGATGAFGAAPAATTGFGAAAAPATGFGATSSAFGAQAAGGFGAAQPTPGFGATGAFGAAAPKPATTGFGGFGATPTSQPATGFGATGAFGAGAATPSLFGGAAPGTTGAFGAPAATAPTGFGGFGAAATSAAPAAGGLGFGLGGAGAFGAPKPATSLFGAPAASAAAAPAFGGFGATPATSTGGGLFGGASTGSSLFPSSTATAGGGLFGGGTSAAPAFGAAPTSTSLFGAKPAATGGLFGAPAASTGFGAAPAFGAPGAGQTNSLFGNTTAVAPSPFGSSTLGGGFLGSSMNAQAAQPAMVASVSGNIYGDNPLFQRDTTTAATKTQPAILSRTEPAQKLPALVPPVRFSPRQTQVRLRPTSTATFSSSVTGSDPSASRKSLLLLDGINDDSAFASEDYTPRRSVKKLQLKPRDSQGDFNSPQQFDSQRSATFNSQLEERAADSLVRNRSLNGGRANENLTPFTGSQSQMNPLRHENVAAPSRASSSRVDGEYWMSPSLEELRKLSPAELSRVKDFKVGVPGVGSVSFLEPVDLTTVPSLASICGNVVQFSHKICVVYPDEENKPARGEGLNVPALISLERCWPVDRSTREPIIVAKGSTEFANHVKRLKRQSETEFLDFTADNGTWTFKVRHFSKYGLSDDEEDDQEHSAHAEAGHHGLSKTSIAAAAGATTAAAIAAAAAYRAFGSSHNEHSPSPRHSDAMDMDQDESSGSEASFRRSSLVRLSKSSDPQRHNVMRASLFGDSPSSQDRQMKRGSVWSSASSDSLEQAESKAEHADGLGAEVRPSFQQDFTNGTLHNHPPRKFTRSLYEQSLLFRKGNLLADAGLMMGRSCRVGWGPNGLMAACGTICGFEAIKERADISKGKEAVDSQGISQSVVQLSKLKVVAAAKGVEVERHTKSLNALLRNTTITVDQNNEPKANIVQGTSFTTMMNSLKEQEHNLSTEEVYAWILGQSLFDSQPAPANIAEMPKVAQESYEAIGRRVRCGNWLSHVVKPALEADLQRLEQTHGQAVTGDTIFTLLANNKRQKAVIASIQAKDPRLATLISQSGRGSRPLSGVEDQLALYKKAGVESSIPADYLKVYALLCGALTVNVAPQGVPRRFVTDGLDWRRTFGLHLWYSNTPGVNLAEAVNEYVLSMAENPAVAKPAPWYQKSKENQDPEHYDILFQLMALLTIPSKSLEDALHPRGISPAALDYRLSWIFYMVLTQSLQISGFRSTSSHSKICRDFMFQLENLGLWEWAVFVALHLETALTRETAVRQILERNVQLDYRSIVGLIETEELAEERKKVEFVTQSLSVPEEWVWAARATRAKYEGTQAQEVQGLLKGGEVQRGHNLIVTTLAPEYILNEDLKALSAMLALVDQTKVAGWENGGEIYQKYLDCCSGYEGTVSRLQLSSRVTYSNDLVPAEDIEALRKEVEELLERLPLLLKHKGANAHPSLDACVTEMASKCTHLLRDLNDLSIEQSSSFTDLPLTEEQRMSAIQQFSSEHFDDFLKSAEMSAY</sequence>
<evidence type="ECO:0000256" key="2">
    <source>
        <dbReference type="ARBA" id="ARBA00008926"/>
    </source>
</evidence>
<dbReference type="PROSITE" id="PS51434">
    <property type="entry name" value="NUP_C"/>
    <property type="match status" value="1"/>
</dbReference>
<keyword evidence="5" id="KW-0509">mRNA transport</keyword>
<feature type="compositionally biased region" description="Low complexity" evidence="10">
    <location>
        <begin position="16"/>
        <end position="28"/>
    </location>
</feature>
<evidence type="ECO:0000256" key="5">
    <source>
        <dbReference type="ARBA" id="ARBA00022816"/>
    </source>
</evidence>
<feature type="compositionally biased region" description="Polar residues" evidence="10">
    <location>
        <begin position="755"/>
        <end position="767"/>
    </location>
</feature>
<feature type="compositionally biased region" description="Polar residues" evidence="10">
    <location>
        <begin position="714"/>
        <end position="731"/>
    </location>
</feature>
<keyword evidence="8" id="KW-0906">Nuclear pore complex</keyword>
<feature type="region of interest" description="Disordered" evidence="10">
    <location>
        <begin position="985"/>
        <end position="1074"/>
    </location>
</feature>
<evidence type="ECO:0000256" key="9">
    <source>
        <dbReference type="ARBA" id="ARBA00023242"/>
    </source>
</evidence>
<feature type="compositionally biased region" description="Low complexity" evidence="10">
    <location>
        <begin position="1009"/>
        <end position="1026"/>
    </location>
</feature>
<dbReference type="Gene3D" id="1.25.40.690">
    <property type="match status" value="1"/>
</dbReference>
<evidence type="ECO:0000256" key="8">
    <source>
        <dbReference type="ARBA" id="ARBA00023132"/>
    </source>
</evidence>
<feature type="compositionally biased region" description="Basic and acidic residues" evidence="10">
    <location>
        <begin position="987"/>
        <end position="999"/>
    </location>
</feature>
<dbReference type="PANTHER" id="PTHR23198:SF6">
    <property type="entry name" value="NUCLEAR PORE COMPLEX PROTEIN NUP98-NUP96"/>
    <property type="match status" value="1"/>
</dbReference>
<evidence type="ECO:0000256" key="1">
    <source>
        <dbReference type="ARBA" id="ARBA00004567"/>
    </source>
</evidence>
<feature type="compositionally biased region" description="Polar residues" evidence="10">
    <location>
        <begin position="648"/>
        <end position="674"/>
    </location>
</feature>
<evidence type="ECO:0000256" key="3">
    <source>
        <dbReference type="ARBA" id="ARBA00022448"/>
    </source>
</evidence>
<dbReference type="PANTHER" id="PTHR23198">
    <property type="entry name" value="NUCLEOPORIN"/>
    <property type="match status" value="1"/>
</dbReference>